<organism evidence="1 2">
    <name type="scientific">Limnospira indica PCC 8005</name>
    <dbReference type="NCBI Taxonomy" id="376219"/>
    <lineage>
        <taxon>Bacteria</taxon>
        <taxon>Bacillati</taxon>
        <taxon>Cyanobacteriota</taxon>
        <taxon>Cyanophyceae</taxon>
        <taxon>Oscillatoriophycideae</taxon>
        <taxon>Oscillatoriales</taxon>
        <taxon>Sirenicapillariaceae</taxon>
        <taxon>Limnospira</taxon>
    </lineage>
</organism>
<keyword evidence="2" id="KW-1185">Reference proteome</keyword>
<accession>A0A9P1P0Y2</accession>
<name>A0A9P1P0Y2_9CYAN</name>
<evidence type="ECO:0000313" key="1">
    <source>
        <dbReference type="EMBL" id="CDM95320.1"/>
    </source>
</evidence>
<dbReference type="Proteomes" id="UP000032946">
    <property type="component" value="Chromosome"/>
</dbReference>
<reference evidence="1 2" key="1">
    <citation type="submission" date="2014-02" db="EMBL/GenBank/DDBJ databases">
        <authorList>
            <person name="Genoscope - CEA"/>
        </authorList>
    </citation>
    <scope>NUCLEOTIDE SEQUENCE [LARGE SCALE GENOMIC DNA]</scope>
    <source>
        <strain evidence="1 2">PCC 8005</strain>
    </source>
</reference>
<protein>
    <submittedName>
        <fullName evidence="1">Uncharacterized protein</fullName>
    </submittedName>
</protein>
<proteinExistence type="predicted"/>
<dbReference type="AlphaFoldDB" id="A0A9P1P0Y2"/>
<evidence type="ECO:0000313" key="2">
    <source>
        <dbReference type="Proteomes" id="UP000032946"/>
    </source>
</evidence>
<sequence length="83" mass="9597">MIFELMIMASISRSEVKQLLERLIFVDDRPQDWVEDVWGMSPTLGETAARLVDAFEAVIECCSEEKLENLLQSLYSDRLDEDI</sequence>
<gene>
    <name evidence="1" type="ORF">ARTHRO_30588</name>
</gene>
<dbReference type="EMBL" id="FO818640">
    <property type="protein sequence ID" value="CDM95320.1"/>
    <property type="molecule type" value="Genomic_DNA"/>
</dbReference>